<dbReference type="EMBL" id="CP023976">
    <property type="protein sequence ID" value="ATM24549.1"/>
    <property type="molecule type" value="Genomic_DNA"/>
</dbReference>
<dbReference type="AlphaFoldDB" id="A0A291W4P1"/>
<evidence type="ECO:0000313" key="3">
    <source>
        <dbReference type="Proteomes" id="UP000195880"/>
    </source>
</evidence>
<dbReference type="OrthoDB" id="4249848at2"/>
<geneLocation type="plasmid" evidence="3">
    <name>pmdjk44.1</name>
</geneLocation>
<gene>
    <name evidence="2" type="ORF">SMD44_p10050</name>
</gene>
<keyword evidence="2" id="KW-0614">Plasmid</keyword>
<proteinExistence type="predicted"/>
<dbReference type="RefSeq" id="WP_100112394.1">
    <property type="nucleotide sequence ID" value="NZ_CP023976.1"/>
</dbReference>
<protein>
    <submittedName>
        <fullName evidence="2">Uncharacterized protein</fullName>
    </submittedName>
</protein>
<keyword evidence="3" id="KW-1185">Reference proteome</keyword>
<evidence type="ECO:0000256" key="1">
    <source>
        <dbReference type="SAM" id="MobiDB-lite"/>
    </source>
</evidence>
<feature type="region of interest" description="Disordered" evidence="1">
    <location>
        <begin position="62"/>
        <end position="108"/>
    </location>
</feature>
<sequence length="108" mass="11685">MSILLIGNWDGPLLTIEASHRVRDGDQAAIGAHLSGHSPHAWAREYLVDRHSTAVQCAYDELPPSETCSTTPRASSPRADHPGQGYRSTVPRRAPARSLRPSRSGPPP</sequence>
<accession>A0A291W4P1</accession>
<feature type="compositionally biased region" description="Low complexity" evidence="1">
    <location>
        <begin position="91"/>
        <end position="108"/>
    </location>
</feature>
<dbReference type="Proteomes" id="UP000195880">
    <property type="component" value="Plasmid pMDJK44.1"/>
</dbReference>
<dbReference type="KEGG" id="salf:SMD44_p10050"/>
<evidence type="ECO:0000313" key="2">
    <source>
        <dbReference type="EMBL" id="ATM24549.1"/>
    </source>
</evidence>
<organism evidence="2 3">
    <name type="scientific">Streptomyces alboflavus</name>
    <dbReference type="NCBI Taxonomy" id="67267"/>
    <lineage>
        <taxon>Bacteria</taxon>
        <taxon>Bacillati</taxon>
        <taxon>Actinomycetota</taxon>
        <taxon>Actinomycetes</taxon>
        <taxon>Kitasatosporales</taxon>
        <taxon>Streptomycetaceae</taxon>
        <taxon>Streptomyces</taxon>
    </lineage>
</organism>
<reference evidence="2 3" key="1">
    <citation type="submission" date="2017-10" db="EMBL/GenBank/DDBJ databases">
        <title>Streptomyces alboflavus Genome sequencing and assembly.</title>
        <authorList>
            <person name="Wang Y."/>
            <person name="Du B."/>
            <person name="Ding Y."/>
            <person name="Liu H."/>
            <person name="Hou Q."/>
            <person name="Liu K."/>
            <person name="Wang C."/>
            <person name="Yao L."/>
        </authorList>
    </citation>
    <scope>NUCLEOTIDE SEQUENCE [LARGE SCALE GENOMIC DNA]</scope>
    <source>
        <strain evidence="2 3">MDJK44</strain>
        <plasmid evidence="3">Plasmid pmdjk44.1</plasmid>
    </source>
</reference>
<name>A0A291W4P1_9ACTN</name>